<sequence>MTRAARPELLPLPAGARWTFLRGGIQNVWEYDDRRFVFERGRILLRGQNEAGKTKAMELLFPFLLDADLAPQRLDPFGSTARPMRWNLLNEADPEQQSRTGYVWLELGRQADPGAIEFLTLGCGLRARRSSPDVDPWFFTTSLRVDDPLTLVVEGTPLTRAQLVEALGAAGQVFERGSDYRRTVNARLFGIPDEQYDALVETLLQLRRPQLSKMLDLEQLSRFLSASLPPLDRTVIGPIAEGFERLDHHRSDLESREVLLESLRGFENVHRAHARAAARGRALELTRAESAYHAARAEAREKASARDEAAAHCAELEDRLRKLSEQRQELEERRRALEGSDAYRAVQDLDRAEADAAAALERERSAARRLDEDVQSERTARQTAADSATEVNRLALVFELARTSGLERAREAALAAAHGAVDALAAKGDVAEAGGALGAAREAREDVLGRLRQLSAAHHDALSTARRADARARDLAALLEDARERLRKAEEARDAAEAEWVHDVGRWTASLEVLSREALPQPRSDDGGAAPEALRVAVEAVAAPRRRQIEEERAGVVSRRDVLVGDAGRLRAERDALAARPHVDPAPPNWREPRPVQRPGAPLYLLCDFAPAVETSDERAGLEAALEASGLLDAWVEPDGVLLDARTHDTILRPGPAHVRTSRTLADVLVPTPAGGVDARRVAEVLAAVALVGAADPDPGPDTAAWVSPDGRWRLGPAAGAYAKEVTDWVGETSRELARARRLDELTGKIVALDAHIGAFDQAVTAIAQRADRLAREVASLPGGELAVTARLRVDTSAEAVATARGRHIEGEQTAAAATRAAEDAASRLDRAGAEYGLAAWARDPEALARLTEAWSHAAEQLVRAAGDLWKARAAGDRAARFVEEASQRAERSRREADGASSEATGAAARVKALRETVGKDRDGLLAALADTRGRLQAVDTERATAERALPGAHEARGAFRTAAESAEKVVSTRDGARQEAARAFEALARVGLLTAAALDAPADLSSFTVTLETARVVDARVADGATPEEREKAEDRLVKRANELMYQLPPDVRLVSAKLDGVLAYVFATGGREWPARAMVEDVESDVASRRDLLAEDERTLLERFLSGEAHDHLATRLREAAALVARMNEALLPRTTAAGSQVRLAWHVDELAQEDAREAVPLFLKSGTLLSERNREALRVFLETRLAAAREGEGTRSLQDRLIEVLDYRSWHRFHVEHHAPGEPWVKLTKKMHAAGSGGKKAVMLHLPLFAAAAAFYDSAGPTAPRAIALDEAFAGIDRPTRGKLMGLLAEFDLDFVMTSFEEWGCYEELDGLSTYHLSRVPGQRGVFAEWFLWNGRERVLVDAS</sequence>
<dbReference type="RefSeq" id="WP_011422908.1">
    <property type="nucleotide sequence ID" value="NC_007760.1"/>
</dbReference>
<dbReference type="NCBIfam" id="TIGR02680">
    <property type="entry name" value="TIGR02680 family protein"/>
    <property type="match status" value="1"/>
</dbReference>
<name>Q2IGB8_ANADE</name>
<evidence type="ECO:0008006" key="5">
    <source>
        <dbReference type="Google" id="ProtNLM"/>
    </source>
</evidence>
<feature type="coiled-coil region" evidence="1">
    <location>
        <begin position="465"/>
        <end position="499"/>
    </location>
</feature>
<dbReference type="Proteomes" id="UP000001935">
    <property type="component" value="Chromosome"/>
</dbReference>
<keyword evidence="1" id="KW-0175">Coiled coil</keyword>
<evidence type="ECO:0000313" key="4">
    <source>
        <dbReference type="Proteomes" id="UP000001935"/>
    </source>
</evidence>
<reference evidence="3 4" key="1">
    <citation type="submission" date="2006-01" db="EMBL/GenBank/DDBJ databases">
        <title>Complete sequence of Anaeromyxobacter dehalogenans 2CP-C.</title>
        <authorList>
            <consortium name="US DOE Joint Genome Institute"/>
            <person name="Copeland A."/>
            <person name="Lucas S."/>
            <person name="Lapidus A."/>
            <person name="Barry K."/>
            <person name="Detter J.C."/>
            <person name="Glavina T."/>
            <person name="Hammon N."/>
            <person name="Israni S."/>
            <person name="Pitluck S."/>
            <person name="Brettin T."/>
            <person name="Bruce D."/>
            <person name="Han C."/>
            <person name="Tapia R."/>
            <person name="Gilna P."/>
            <person name="Kiss H."/>
            <person name="Schmutz J."/>
            <person name="Larimer F."/>
            <person name="Land M."/>
            <person name="Kyrpides N."/>
            <person name="Anderson I."/>
            <person name="Sanford R.A."/>
            <person name="Ritalahti K.M."/>
            <person name="Thomas H.S."/>
            <person name="Kirby J.R."/>
            <person name="Zhulin I.B."/>
            <person name="Loeffler F.E."/>
            <person name="Richardson P."/>
        </authorList>
    </citation>
    <scope>NUCLEOTIDE SEQUENCE [LARGE SCALE GENOMIC DNA]</scope>
    <source>
        <strain evidence="3 4">2CP-C</strain>
    </source>
</reference>
<evidence type="ECO:0000256" key="1">
    <source>
        <dbReference type="SAM" id="Coils"/>
    </source>
</evidence>
<dbReference type="InterPro" id="IPR027417">
    <property type="entry name" value="P-loop_NTPase"/>
</dbReference>
<dbReference type="SUPFAM" id="SSF52540">
    <property type="entry name" value="P-loop containing nucleoside triphosphate hydrolases"/>
    <property type="match status" value="1"/>
</dbReference>
<dbReference type="EMBL" id="CP000251">
    <property type="protein sequence ID" value="ABC83626.1"/>
    <property type="molecule type" value="Genomic_DNA"/>
</dbReference>
<dbReference type="STRING" id="290397.Adeh_3861"/>
<organism evidence="3 4">
    <name type="scientific">Anaeromyxobacter dehalogenans (strain 2CP-C)</name>
    <dbReference type="NCBI Taxonomy" id="290397"/>
    <lineage>
        <taxon>Bacteria</taxon>
        <taxon>Pseudomonadati</taxon>
        <taxon>Myxococcota</taxon>
        <taxon>Myxococcia</taxon>
        <taxon>Myxococcales</taxon>
        <taxon>Cystobacterineae</taxon>
        <taxon>Anaeromyxobacteraceae</taxon>
        <taxon>Anaeromyxobacter</taxon>
    </lineage>
</organism>
<dbReference type="Gene3D" id="3.40.50.300">
    <property type="entry name" value="P-loop containing nucleotide triphosphate hydrolases"/>
    <property type="match status" value="1"/>
</dbReference>
<dbReference type="OrthoDB" id="8527901at2"/>
<dbReference type="Pfam" id="PF13558">
    <property type="entry name" value="SbcC_Walker_B"/>
    <property type="match status" value="1"/>
</dbReference>
<feature type="coiled-coil region" evidence="1">
    <location>
        <begin position="306"/>
        <end position="369"/>
    </location>
</feature>
<evidence type="ECO:0000256" key="2">
    <source>
        <dbReference type="SAM" id="MobiDB-lite"/>
    </source>
</evidence>
<gene>
    <name evidence="3" type="ordered locus">Adeh_3861</name>
</gene>
<accession>Q2IGB8</accession>
<dbReference type="KEGG" id="ade:Adeh_3861"/>
<dbReference type="HOGENOM" id="CLU_005532_0_0_7"/>
<dbReference type="eggNOG" id="COG1196">
    <property type="taxonomic scope" value="Bacteria"/>
</dbReference>
<feature type="compositionally biased region" description="Basic and acidic residues" evidence="2">
    <location>
        <begin position="886"/>
        <end position="898"/>
    </location>
</feature>
<dbReference type="eggNOG" id="COG4913">
    <property type="taxonomic scope" value="Bacteria"/>
</dbReference>
<proteinExistence type="predicted"/>
<feature type="region of interest" description="Disordered" evidence="2">
    <location>
        <begin position="886"/>
        <end position="908"/>
    </location>
</feature>
<dbReference type="InterPro" id="IPR013496">
    <property type="entry name" value="CHP02680"/>
</dbReference>
<evidence type="ECO:0000313" key="3">
    <source>
        <dbReference type="EMBL" id="ABC83626.1"/>
    </source>
</evidence>
<protein>
    <recommendedName>
        <fullName evidence="5">TIGR02680 family protein</fullName>
    </recommendedName>
</protein>